<comment type="caution">
    <text evidence="4">The sequence shown here is derived from an EMBL/GenBank/DDBJ whole genome shotgun (WGS) entry which is preliminary data.</text>
</comment>
<evidence type="ECO:0000256" key="1">
    <source>
        <dbReference type="ARBA" id="ARBA00022908"/>
    </source>
</evidence>
<dbReference type="Gene3D" id="1.10.443.10">
    <property type="entry name" value="Intergrase catalytic core"/>
    <property type="match status" value="1"/>
</dbReference>
<dbReference type="Proteomes" id="UP000466863">
    <property type="component" value="Unassembled WGS sequence"/>
</dbReference>
<name>A0A6I1X623_9PSED</name>
<accession>A0A6I1X623</accession>
<dbReference type="PANTHER" id="PTHR30349">
    <property type="entry name" value="PHAGE INTEGRASE-RELATED"/>
    <property type="match status" value="1"/>
</dbReference>
<gene>
    <name evidence="4" type="ORF">GHO28_26245</name>
</gene>
<organism evidence="4 5">
    <name type="scientific">Pseudomonas helleri</name>
    <dbReference type="NCBI Taxonomy" id="1608996"/>
    <lineage>
        <taxon>Bacteria</taxon>
        <taxon>Pseudomonadati</taxon>
        <taxon>Pseudomonadota</taxon>
        <taxon>Gammaproteobacteria</taxon>
        <taxon>Pseudomonadales</taxon>
        <taxon>Pseudomonadaceae</taxon>
        <taxon>Pseudomonas</taxon>
    </lineage>
</organism>
<evidence type="ECO:0000313" key="5">
    <source>
        <dbReference type="Proteomes" id="UP000466863"/>
    </source>
</evidence>
<dbReference type="PROSITE" id="PS51898">
    <property type="entry name" value="TYR_RECOMBINASE"/>
    <property type="match status" value="1"/>
</dbReference>
<dbReference type="GO" id="GO:0003677">
    <property type="term" value="F:DNA binding"/>
    <property type="evidence" value="ECO:0007669"/>
    <property type="project" value="InterPro"/>
</dbReference>
<dbReference type="InterPro" id="IPR011010">
    <property type="entry name" value="DNA_brk_join_enz"/>
</dbReference>
<dbReference type="CDD" id="cd00397">
    <property type="entry name" value="DNA_BRE_C"/>
    <property type="match status" value="1"/>
</dbReference>
<evidence type="ECO:0000313" key="4">
    <source>
        <dbReference type="EMBL" id="MQU45975.1"/>
    </source>
</evidence>
<dbReference type="InterPro" id="IPR013762">
    <property type="entry name" value="Integrase-like_cat_sf"/>
</dbReference>
<dbReference type="GO" id="GO:0006310">
    <property type="term" value="P:DNA recombination"/>
    <property type="evidence" value="ECO:0007669"/>
    <property type="project" value="UniProtKB-KW"/>
</dbReference>
<reference evidence="4 5" key="1">
    <citation type="submission" date="2019-10" db="EMBL/GenBank/DDBJ databases">
        <title>Evaluation of single-gene subtyping targets for Pseudomonas.</title>
        <authorList>
            <person name="Reichler S.J."/>
            <person name="Orsi R.H."/>
            <person name="Wiedmann M."/>
            <person name="Martin N.H."/>
            <person name="Murphy S.I."/>
        </authorList>
    </citation>
    <scope>NUCLEOTIDE SEQUENCE [LARGE SCALE GENOMIC DNA]</scope>
    <source>
        <strain evidence="4 5">FSL R10-1876</strain>
    </source>
</reference>
<evidence type="ECO:0000259" key="3">
    <source>
        <dbReference type="PROSITE" id="PS51898"/>
    </source>
</evidence>
<proteinExistence type="predicted"/>
<dbReference type="GO" id="GO:0015074">
    <property type="term" value="P:DNA integration"/>
    <property type="evidence" value="ECO:0007669"/>
    <property type="project" value="UniProtKB-KW"/>
</dbReference>
<dbReference type="SUPFAM" id="SSF56349">
    <property type="entry name" value="DNA breaking-rejoining enzymes"/>
    <property type="match status" value="1"/>
</dbReference>
<dbReference type="AlphaFoldDB" id="A0A6I1X623"/>
<dbReference type="InterPro" id="IPR050090">
    <property type="entry name" value="Tyrosine_recombinase_XerCD"/>
</dbReference>
<feature type="domain" description="Tyr recombinase" evidence="3">
    <location>
        <begin position="61"/>
        <end position="266"/>
    </location>
</feature>
<dbReference type="InterPro" id="IPR002104">
    <property type="entry name" value="Integrase_catalytic"/>
</dbReference>
<dbReference type="Pfam" id="PF00589">
    <property type="entry name" value="Phage_integrase"/>
    <property type="match status" value="1"/>
</dbReference>
<keyword evidence="2" id="KW-0233">DNA recombination</keyword>
<keyword evidence="1" id="KW-0229">DNA integration</keyword>
<protein>
    <submittedName>
        <fullName evidence="4">Tyrosine-type recombinase/integrase</fullName>
    </submittedName>
</protein>
<dbReference type="EMBL" id="WIVV01000231">
    <property type="protein sequence ID" value="MQU45975.1"/>
    <property type="molecule type" value="Genomic_DNA"/>
</dbReference>
<evidence type="ECO:0000256" key="2">
    <source>
        <dbReference type="ARBA" id="ARBA00023172"/>
    </source>
</evidence>
<sequence>MSVAAEYLEFLARRVCPSSEEAEKRITAMVAQIKANRPNQTTKTMVGERDENHLEDSALDALETKLSPGTEGNPFTDYSVQFRNALMFAILRNTGIRRGELLNLKVDDIDFAGNTLRIVRRADSPHDIRRYQPVAKTRERQFPLHAELVNRIHEYVAQHRSKLAAAKRHGYLFVTHKEGRYQGAPISNSAFSKFIEVLKGIVGAIHAHKLRHHWNYTFSSLSAAKGLPAAREEKLRSYLMGWEQTSGTAATYNRRHIKQEAADSMLELQRKVLARKQDRTNEQ</sequence>